<gene>
    <name evidence="2" type="ORF">C7450_10715</name>
</gene>
<sequence length="147" mass="16320">MSISLPPNEPPSDPFDLPSLSRSEQAALAARLLPPAVADEVTVTALLDRYAYWDDAAFDEPIAQAAQRAQESPVFCVIADRKEEVINRLVATPALSVDELAEKLTYALDLLGEQWTDQRDFRLIESAARDAARLRKEERRQPSAALM</sequence>
<comment type="caution">
    <text evidence="2">The sequence shown here is derived from an EMBL/GenBank/DDBJ whole genome shotgun (WGS) entry which is preliminary data.</text>
</comment>
<evidence type="ECO:0000313" key="2">
    <source>
        <dbReference type="EMBL" id="PXW56978.1"/>
    </source>
</evidence>
<keyword evidence="3" id="KW-1185">Reference proteome</keyword>
<dbReference type="EMBL" id="QJJK01000007">
    <property type="protein sequence ID" value="PXW56978.1"/>
    <property type="molecule type" value="Genomic_DNA"/>
</dbReference>
<name>A0A2V3U3W5_9HYPH</name>
<dbReference type="AlphaFoldDB" id="A0A2V3U3W5"/>
<reference evidence="2 3" key="1">
    <citation type="submission" date="2018-05" db="EMBL/GenBank/DDBJ databases">
        <title>Genomic Encyclopedia of Type Strains, Phase IV (KMG-IV): sequencing the most valuable type-strain genomes for metagenomic binning, comparative biology and taxonomic classification.</title>
        <authorList>
            <person name="Goeker M."/>
        </authorList>
    </citation>
    <scope>NUCLEOTIDE SEQUENCE [LARGE SCALE GENOMIC DNA]</scope>
    <source>
        <strain evidence="2 3">DSM 6462</strain>
    </source>
</reference>
<evidence type="ECO:0000256" key="1">
    <source>
        <dbReference type="SAM" id="MobiDB-lite"/>
    </source>
</evidence>
<protein>
    <submittedName>
        <fullName evidence="2">Uncharacterized protein</fullName>
    </submittedName>
</protein>
<evidence type="ECO:0000313" key="3">
    <source>
        <dbReference type="Proteomes" id="UP000248021"/>
    </source>
</evidence>
<dbReference type="RefSeq" id="WP_110375616.1">
    <property type="nucleotide sequence ID" value="NZ_JAHBRY010000001.1"/>
</dbReference>
<dbReference type="Proteomes" id="UP000248021">
    <property type="component" value="Unassembled WGS sequence"/>
</dbReference>
<proteinExistence type="predicted"/>
<accession>A0A2V3U3W5</accession>
<feature type="region of interest" description="Disordered" evidence="1">
    <location>
        <begin position="1"/>
        <end position="20"/>
    </location>
</feature>
<organism evidence="2 3">
    <name type="scientific">Chelatococcus asaccharovorans</name>
    <dbReference type="NCBI Taxonomy" id="28210"/>
    <lineage>
        <taxon>Bacteria</taxon>
        <taxon>Pseudomonadati</taxon>
        <taxon>Pseudomonadota</taxon>
        <taxon>Alphaproteobacteria</taxon>
        <taxon>Hyphomicrobiales</taxon>
        <taxon>Chelatococcaceae</taxon>
        <taxon>Chelatococcus</taxon>
    </lineage>
</organism>